<dbReference type="Pfam" id="PF00440">
    <property type="entry name" value="TetR_N"/>
    <property type="match status" value="1"/>
</dbReference>
<dbReference type="RefSeq" id="WP_143986020.1">
    <property type="nucleotide sequence ID" value="NZ_CP041692.1"/>
</dbReference>
<organism evidence="6 7">
    <name type="scientific">Microlunatus elymi</name>
    <dbReference type="NCBI Taxonomy" id="2596828"/>
    <lineage>
        <taxon>Bacteria</taxon>
        <taxon>Bacillati</taxon>
        <taxon>Actinomycetota</taxon>
        <taxon>Actinomycetes</taxon>
        <taxon>Propionibacteriales</taxon>
        <taxon>Propionibacteriaceae</taxon>
        <taxon>Microlunatus</taxon>
    </lineage>
</organism>
<dbReference type="GO" id="GO:0000976">
    <property type="term" value="F:transcription cis-regulatory region binding"/>
    <property type="evidence" value="ECO:0007669"/>
    <property type="project" value="TreeGrafter"/>
</dbReference>
<evidence type="ECO:0000256" key="4">
    <source>
        <dbReference type="PROSITE-ProRule" id="PRU00335"/>
    </source>
</evidence>
<dbReference type="EMBL" id="CP041692">
    <property type="protein sequence ID" value="QDP96054.1"/>
    <property type="molecule type" value="Genomic_DNA"/>
</dbReference>
<dbReference type="PRINTS" id="PR00455">
    <property type="entry name" value="HTHTETR"/>
</dbReference>
<evidence type="ECO:0000256" key="3">
    <source>
        <dbReference type="ARBA" id="ARBA00023163"/>
    </source>
</evidence>
<feature type="DNA-binding region" description="H-T-H motif" evidence="4">
    <location>
        <begin position="38"/>
        <end position="57"/>
    </location>
</feature>
<evidence type="ECO:0000313" key="6">
    <source>
        <dbReference type="EMBL" id="QDP96054.1"/>
    </source>
</evidence>
<evidence type="ECO:0000256" key="1">
    <source>
        <dbReference type="ARBA" id="ARBA00023015"/>
    </source>
</evidence>
<sequence length="201" mass="21959">MAERYQPTPAKERYAAVRRRVEEAAAEEFRRHGYAAVTVESIALAADVSPRTIYRHFGSKSGLVAASAQGWADAFTARLAETPAEAPINERLRSAIGALDLDDIDEVSRPPLRQAADDPAARATWLATMFEQQDRIADILRPAGESADPSRGDVWRLRAGLILVAMITGLDGWLDSPRDAPASTYVLANLDLADPFLEDRS</sequence>
<evidence type="ECO:0000256" key="2">
    <source>
        <dbReference type="ARBA" id="ARBA00023125"/>
    </source>
</evidence>
<dbReference type="PROSITE" id="PS01081">
    <property type="entry name" value="HTH_TETR_1"/>
    <property type="match status" value="1"/>
</dbReference>
<dbReference type="InterPro" id="IPR023772">
    <property type="entry name" value="DNA-bd_HTH_TetR-type_CS"/>
</dbReference>
<dbReference type="Proteomes" id="UP000319263">
    <property type="component" value="Chromosome"/>
</dbReference>
<reference evidence="6 7" key="1">
    <citation type="submission" date="2019-07" db="EMBL/GenBank/DDBJ databases">
        <title>Microlunatus dokdonensis sp. nov. isolated from the rhizospheric soil of the wild plant Elymus tsukushiensis.</title>
        <authorList>
            <person name="Ghim S.-Y."/>
            <person name="Hwang Y.-J."/>
            <person name="Son J.-S."/>
            <person name="Shin J.-H."/>
        </authorList>
    </citation>
    <scope>NUCLEOTIDE SEQUENCE [LARGE SCALE GENOMIC DNA]</scope>
    <source>
        <strain evidence="6 7">KUDC0627</strain>
    </source>
</reference>
<evidence type="ECO:0000259" key="5">
    <source>
        <dbReference type="PROSITE" id="PS50977"/>
    </source>
</evidence>
<dbReference type="KEGG" id="mik:FOE78_09225"/>
<dbReference type="InterPro" id="IPR001647">
    <property type="entry name" value="HTH_TetR"/>
</dbReference>
<keyword evidence="1" id="KW-0805">Transcription regulation</keyword>
<gene>
    <name evidence="6" type="ORF">FOE78_09225</name>
</gene>
<protein>
    <submittedName>
        <fullName evidence="6">TetR/AcrR family transcriptional regulator</fullName>
    </submittedName>
</protein>
<dbReference type="OrthoDB" id="8479950at2"/>
<evidence type="ECO:0000313" key="7">
    <source>
        <dbReference type="Proteomes" id="UP000319263"/>
    </source>
</evidence>
<keyword evidence="3" id="KW-0804">Transcription</keyword>
<accession>A0A516PY04</accession>
<dbReference type="AlphaFoldDB" id="A0A516PY04"/>
<feature type="domain" description="HTH tetR-type" evidence="5">
    <location>
        <begin position="15"/>
        <end position="75"/>
    </location>
</feature>
<dbReference type="PANTHER" id="PTHR30055">
    <property type="entry name" value="HTH-TYPE TRANSCRIPTIONAL REGULATOR RUTR"/>
    <property type="match status" value="1"/>
</dbReference>
<dbReference type="PROSITE" id="PS50977">
    <property type="entry name" value="HTH_TETR_2"/>
    <property type="match status" value="1"/>
</dbReference>
<dbReference type="GO" id="GO:0003700">
    <property type="term" value="F:DNA-binding transcription factor activity"/>
    <property type="evidence" value="ECO:0007669"/>
    <property type="project" value="TreeGrafter"/>
</dbReference>
<dbReference type="SUPFAM" id="SSF46689">
    <property type="entry name" value="Homeodomain-like"/>
    <property type="match status" value="1"/>
</dbReference>
<keyword evidence="7" id="KW-1185">Reference proteome</keyword>
<proteinExistence type="predicted"/>
<name>A0A516PY04_9ACTN</name>
<dbReference type="InterPro" id="IPR050109">
    <property type="entry name" value="HTH-type_TetR-like_transc_reg"/>
</dbReference>
<dbReference type="PANTHER" id="PTHR30055:SF234">
    <property type="entry name" value="HTH-TYPE TRANSCRIPTIONAL REGULATOR BETI"/>
    <property type="match status" value="1"/>
</dbReference>
<dbReference type="Gene3D" id="1.10.357.10">
    <property type="entry name" value="Tetracycline Repressor, domain 2"/>
    <property type="match status" value="1"/>
</dbReference>
<keyword evidence="2 4" id="KW-0238">DNA-binding</keyword>
<dbReference type="InterPro" id="IPR009057">
    <property type="entry name" value="Homeodomain-like_sf"/>
</dbReference>